<dbReference type="NCBIfam" id="TIGR00107">
    <property type="entry name" value="deoD"/>
    <property type="match status" value="1"/>
</dbReference>
<dbReference type="HAMAP" id="MF_01627">
    <property type="entry name" value="Pur_nucleosid_phosp"/>
    <property type="match status" value="1"/>
</dbReference>
<organism evidence="8 9">
    <name type="scientific">Candidatus Thalassospirochaeta sargassi</name>
    <dbReference type="NCBI Taxonomy" id="3119039"/>
    <lineage>
        <taxon>Bacteria</taxon>
        <taxon>Pseudomonadati</taxon>
        <taxon>Spirochaetota</taxon>
        <taxon>Spirochaetia</taxon>
        <taxon>Spirochaetales</taxon>
        <taxon>Spirochaetaceae</taxon>
        <taxon>Candidatus Thalassospirochaeta</taxon>
    </lineage>
</organism>
<evidence type="ECO:0000313" key="8">
    <source>
        <dbReference type="EMBL" id="MDC7226100.1"/>
    </source>
</evidence>
<evidence type="ECO:0000256" key="1">
    <source>
        <dbReference type="ARBA" id="ARBA00010456"/>
    </source>
</evidence>
<dbReference type="InterPro" id="IPR035994">
    <property type="entry name" value="Nucleoside_phosphorylase_sf"/>
</dbReference>
<name>A0AAJ1MLW2_9SPIO</name>
<evidence type="ECO:0000256" key="3">
    <source>
        <dbReference type="ARBA" id="ARBA00021980"/>
    </source>
</evidence>
<proteinExistence type="inferred from homology"/>
<dbReference type="PROSITE" id="PS01232">
    <property type="entry name" value="PNP_UDP_1"/>
    <property type="match status" value="1"/>
</dbReference>
<dbReference type="InterPro" id="IPR004402">
    <property type="entry name" value="DeoD-type"/>
</dbReference>
<dbReference type="EC" id="2.4.2.3" evidence="2"/>
<dbReference type="Proteomes" id="UP001221217">
    <property type="component" value="Unassembled WGS sequence"/>
</dbReference>
<dbReference type="AlphaFoldDB" id="A0AAJ1MLW2"/>
<feature type="domain" description="Nucleoside phosphorylase" evidence="7">
    <location>
        <begin position="16"/>
        <end position="208"/>
    </location>
</feature>
<evidence type="ECO:0000313" key="9">
    <source>
        <dbReference type="Proteomes" id="UP001221217"/>
    </source>
</evidence>
<dbReference type="GO" id="GO:0005829">
    <property type="term" value="C:cytosol"/>
    <property type="evidence" value="ECO:0007669"/>
    <property type="project" value="TreeGrafter"/>
</dbReference>
<protein>
    <recommendedName>
        <fullName evidence="3">Uridine phosphorylase</fullName>
        <ecNumber evidence="2">2.4.2.3</ecNumber>
    </recommendedName>
</protein>
<dbReference type="GO" id="GO:0004731">
    <property type="term" value="F:purine-nucleoside phosphorylase activity"/>
    <property type="evidence" value="ECO:0007669"/>
    <property type="project" value="InterPro"/>
</dbReference>
<reference evidence="8 9" key="1">
    <citation type="submission" date="2022-12" db="EMBL/GenBank/DDBJ databases">
        <title>Metagenome assembled genome from gulf of manar.</title>
        <authorList>
            <person name="Kohli P."/>
            <person name="Pk S."/>
            <person name="Venkata Ramana C."/>
            <person name="Sasikala C."/>
        </authorList>
    </citation>
    <scope>NUCLEOTIDE SEQUENCE [LARGE SCALE GENOMIC DNA]</scope>
    <source>
        <strain evidence="8">JB008</strain>
    </source>
</reference>
<comment type="similarity">
    <text evidence="1">Belongs to the PNP/UDP phosphorylase family.</text>
</comment>
<dbReference type="Pfam" id="PF01048">
    <property type="entry name" value="PNP_UDP_1"/>
    <property type="match status" value="1"/>
</dbReference>
<sequence>MSLHIAAEKGAIADTVLMPGDPLRAKYAAEKFLENPVCYNEVRGMYGFTGTYKGKKISIQGSGMGQPSMGIYAYELMSFYEAKTIMRIGSCGAVQPEIELRDIVLAMSASTNGGNNRGIFRGMDFAPCANAELFLTASKKAEEMKLSVKAGNILSSDTFYDEDPEVWKLWAKFGVLAIEMEASMLYTLAAKMGVKALAICTVSDSIVNQTLLSSEDRERSFDEMILLALETAVETG</sequence>
<dbReference type="InterPro" id="IPR018016">
    <property type="entry name" value="Nucleoside_phosphorylase_CS"/>
</dbReference>
<keyword evidence="4 8" id="KW-0328">Glycosyltransferase</keyword>
<comment type="catalytic activity">
    <reaction evidence="6">
        <text>uridine + phosphate = alpha-D-ribose 1-phosphate + uracil</text>
        <dbReference type="Rhea" id="RHEA:24388"/>
        <dbReference type="ChEBI" id="CHEBI:16704"/>
        <dbReference type="ChEBI" id="CHEBI:17568"/>
        <dbReference type="ChEBI" id="CHEBI:43474"/>
        <dbReference type="ChEBI" id="CHEBI:57720"/>
        <dbReference type="EC" id="2.4.2.3"/>
    </reaction>
</comment>
<evidence type="ECO:0000256" key="5">
    <source>
        <dbReference type="ARBA" id="ARBA00022679"/>
    </source>
</evidence>
<gene>
    <name evidence="8" type="primary">deoD</name>
    <name evidence="8" type="ORF">PQJ61_04975</name>
</gene>
<keyword evidence="5 8" id="KW-0808">Transferase</keyword>
<dbReference type="GO" id="GO:0004850">
    <property type="term" value="F:uridine phosphorylase activity"/>
    <property type="evidence" value="ECO:0007669"/>
    <property type="project" value="UniProtKB-EC"/>
</dbReference>
<dbReference type="GO" id="GO:0006152">
    <property type="term" value="P:purine nucleoside catabolic process"/>
    <property type="evidence" value="ECO:0007669"/>
    <property type="project" value="TreeGrafter"/>
</dbReference>
<dbReference type="EMBL" id="JAQQAL010000011">
    <property type="protein sequence ID" value="MDC7226100.1"/>
    <property type="molecule type" value="Genomic_DNA"/>
</dbReference>
<evidence type="ECO:0000259" key="7">
    <source>
        <dbReference type="Pfam" id="PF01048"/>
    </source>
</evidence>
<dbReference type="NCBIfam" id="NF004489">
    <property type="entry name" value="PRK05819.1"/>
    <property type="match status" value="1"/>
</dbReference>
<evidence type="ECO:0000256" key="2">
    <source>
        <dbReference type="ARBA" id="ARBA00011888"/>
    </source>
</evidence>
<dbReference type="PANTHER" id="PTHR43691">
    <property type="entry name" value="URIDINE PHOSPHORYLASE"/>
    <property type="match status" value="1"/>
</dbReference>
<dbReference type="InterPro" id="IPR000845">
    <property type="entry name" value="Nucleoside_phosphorylase_d"/>
</dbReference>
<dbReference type="Gene3D" id="3.40.50.1580">
    <property type="entry name" value="Nucleoside phosphorylase domain"/>
    <property type="match status" value="1"/>
</dbReference>
<dbReference type="PANTHER" id="PTHR43691:SF11">
    <property type="entry name" value="FI09636P-RELATED"/>
    <property type="match status" value="1"/>
</dbReference>
<dbReference type="CDD" id="cd09006">
    <property type="entry name" value="PNP_EcPNPI-like"/>
    <property type="match status" value="1"/>
</dbReference>
<evidence type="ECO:0000256" key="4">
    <source>
        <dbReference type="ARBA" id="ARBA00022676"/>
    </source>
</evidence>
<accession>A0AAJ1MLW2</accession>
<dbReference type="SUPFAM" id="SSF53167">
    <property type="entry name" value="Purine and uridine phosphorylases"/>
    <property type="match status" value="1"/>
</dbReference>
<evidence type="ECO:0000256" key="6">
    <source>
        <dbReference type="ARBA" id="ARBA00048447"/>
    </source>
</evidence>
<comment type="caution">
    <text evidence="8">The sequence shown here is derived from an EMBL/GenBank/DDBJ whole genome shotgun (WGS) entry which is preliminary data.</text>
</comment>